<dbReference type="OMA" id="HADITFC"/>
<dbReference type="Proteomes" id="UP000288216">
    <property type="component" value="Unassembled WGS sequence"/>
</dbReference>
<comment type="caution">
    <text evidence="2">The sequence shown here is derived from an EMBL/GenBank/DDBJ whole genome shotgun (WGS) entry which is preliminary data.</text>
</comment>
<dbReference type="InterPro" id="IPR000210">
    <property type="entry name" value="BTB/POZ_dom"/>
</dbReference>
<name>A0A401P8H3_SCYTO</name>
<gene>
    <name evidence="2" type="ORF">scyTo_0012431</name>
</gene>
<accession>A0A401P8H3</accession>
<dbReference type="STRING" id="75743.A0A401P8H3"/>
<dbReference type="EMBL" id="BFAA01006001">
    <property type="protein sequence ID" value="GCB69461.1"/>
    <property type="molecule type" value="Genomic_DNA"/>
</dbReference>
<dbReference type="PROSITE" id="PS50097">
    <property type="entry name" value="BTB"/>
    <property type="match status" value="1"/>
</dbReference>
<evidence type="ECO:0000313" key="3">
    <source>
        <dbReference type="Proteomes" id="UP000288216"/>
    </source>
</evidence>
<keyword evidence="3" id="KW-1185">Reference proteome</keyword>
<dbReference type="Gene3D" id="3.30.710.10">
    <property type="entry name" value="Potassium Channel Kv1.1, Chain A"/>
    <property type="match status" value="1"/>
</dbReference>
<feature type="domain" description="BTB" evidence="1">
    <location>
        <begin position="54"/>
        <end position="114"/>
    </location>
</feature>
<dbReference type="AlphaFoldDB" id="A0A401P8H3"/>
<evidence type="ECO:0000313" key="2">
    <source>
        <dbReference type="EMBL" id="GCB69461.1"/>
    </source>
</evidence>
<dbReference type="Pfam" id="PF00651">
    <property type="entry name" value="BTB"/>
    <property type="match status" value="1"/>
</dbReference>
<evidence type="ECO:0000259" key="1">
    <source>
        <dbReference type="PROSITE" id="PS50097"/>
    </source>
</evidence>
<organism evidence="2 3">
    <name type="scientific">Scyliorhinus torazame</name>
    <name type="common">Cloudy catshark</name>
    <name type="synonym">Catulus torazame</name>
    <dbReference type="NCBI Taxonomy" id="75743"/>
    <lineage>
        <taxon>Eukaryota</taxon>
        <taxon>Metazoa</taxon>
        <taxon>Chordata</taxon>
        <taxon>Craniata</taxon>
        <taxon>Vertebrata</taxon>
        <taxon>Chondrichthyes</taxon>
        <taxon>Elasmobranchii</taxon>
        <taxon>Galeomorphii</taxon>
        <taxon>Galeoidea</taxon>
        <taxon>Carcharhiniformes</taxon>
        <taxon>Scyliorhinidae</taxon>
        <taxon>Scyliorhinus</taxon>
    </lineage>
</organism>
<proteinExistence type="predicted"/>
<reference evidence="2 3" key="1">
    <citation type="journal article" date="2018" name="Nat. Ecol. Evol.">
        <title>Shark genomes provide insights into elasmobranch evolution and the origin of vertebrates.</title>
        <authorList>
            <person name="Hara Y"/>
            <person name="Yamaguchi K"/>
            <person name="Onimaru K"/>
            <person name="Kadota M"/>
            <person name="Koyanagi M"/>
            <person name="Keeley SD"/>
            <person name="Tatsumi K"/>
            <person name="Tanaka K"/>
            <person name="Motone F"/>
            <person name="Kageyama Y"/>
            <person name="Nozu R"/>
            <person name="Adachi N"/>
            <person name="Nishimura O"/>
            <person name="Nakagawa R"/>
            <person name="Tanegashima C"/>
            <person name="Kiyatake I"/>
            <person name="Matsumoto R"/>
            <person name="Murakumo K"/>
            <person name="Nishida K"/>
            <person name="Terakita A"/>
            <person name="Kuratani S"/>
            <person name="Sato K"/>
            <person name="Hyodo S Kuraku.S."/>
        </authorList>
    </citation>
    <scope>NUCLEOTIDE SEQUENCE [LARGE SCALE GENOMIC DNA]</scope>
</reference>
<protein>
    <recommendedName>
        <fullName evidence="1">BTB domain-containing protein</fullName>
    </recommendedName>
</protein>
<dbReference type="OrthoDB" id="409642at2759"/>
<dbReference type="InterPro" id="IPR011333">
    <property type="entry name" value="SKP1/BTB/POZ_sf"/>
</dbReference>
<dbReference type="SUPFAM" id="SSF54695">
    <property type="entry name" value="POZ domain"/>
    <property type="match status" value="1"/>
</dbReference>
<sequence length="114" mass="13010">MATWNGGIVQRVPHLEGTDGFQERVKNERQILKETLAQQLNQDLLGILIDGSQTDVTFHVGAAVFRAHKAVLLARVPEFFERISGKQLKQDTEKYPQVINIESFRPSQFKCFLQ</sequence>